<evidence type="ECO:0000256" key="2">
    <source>
        <dbReference type="ARBA" id="ARBA00004496"/>
    </source>
</evidence>
<evidence type="ECO:0000256" key="19">
    <source>
        <dbReference type="ARBA" id="ARBA00023121"/>
    </source>
</evidence>
<dbReference type="Pfam" id="PF16673">
    <property type="entry name" value="TRAF_BIRC3_bd"/>
    <property type="match status" value="1"/>
</dbReference>
<dbReference type="Pfam" id="PF21363">
    <property type="entry name" value="TRAF3_RING"/>
    <property type="match status" value="1"/>
</dbReference>
<dbReference type="InterPro" id="IPR049441">
    <property type="entry name" value="TRAF2_Znf"/>
</dbReference>
<evidence type="ECO:0000256" key="5">
    <source>
        <dbReference type="ARBA" id="ARBA00012483"/>
    </source>
</evidence>
<feature type="domain" description="MATH" evidence="26">
    <location>
        <begin position="344"/>
        <end position="489"/>
    </location>
</feature>
<dbReference type="PANTHER" id="PTHR10131:SF21">
    <property type="entry name" value="TNF RECEPTOR-ASSOCIATED FACTOR 2"/>
    <property type="match status" value="1"/>
</dbReference>
<evidence type="ECO:0000313" key="28">
    <source>
        <dbReference type="EMBL" id="MBN3323864.1"/>
    </source>
</evidence>
<dbReference type="GO" id="GO:1990604">
    <property type="term" value="C:IRE1-TRAF2-ASK1 complex"/>
    <property type="evidence" value="ECO:0007669"/>
    <property type="project" value="UniProtKB-ARBA"/>
</dbReference>
<dbReference type="EMBL" id="JAAWVO010067529">
    <property type="protein sequence ID" value="MBN3323864.1"/>
    <property type="molecule type" value="Genomic_DNA"/>
</dbReference>
<comment type="pathway">
    <text evidence="3">Protein modification; protein ubiquitination.</text>
</comment>
<dbReference type="InterPro" id="IPR001293">
    <property type="entry name" value="Znf_TRAF"/>
</dbReference>
<keyword evidence="12" id="KW-0677">Repeat</keyword>
<dbReference type="InterPro" id="IPR002083">
    <property type="entry name" value="MATH/TRAF_dom"/>
</dbReference>
<dbReference type="Gene3D" id="3.30.40.10">
    <property type="entry name" value="Zinc/RING finger domain, C3HC4 (zinc finger)"/>
    <property type="match status" value="2"/>
</dbReference>
<feature type="non-terminal residue" evidence="28">
    <location>
        <position position="1"/>
    </location>
</feature>
<keyword evidence="10" id="KW-0053">Apoptosis</keyword>
<organism evidence="28 29">
    <name type="scientific">Atractosteus spatula</name>
    <name type="common">Alligator gar</name>
    <name type="synonym">Lepisosteus spatula</name>
    <dbReference type="NCBI Taxonomy" id="7917"/>
    <lineage>
        <taxon>Eukaryota</taxon>
        <taxon>Metazoa</taxon>
        <taxon>Chordata</taxon>
        <taxon>Craniata</taxon>
        <taxon>Vertebrata</taxon>
        <taxon>Euteleostomi</taxon>
        <taxon>Actinopterygii</taxon>
        <taxon>Neopterygii</taxon>
        <taxon>Holostei</taxon>
        <taxon>Semionotiformes</taxon>
        <taxon>Lepisosteidae</taxon>
        <taxon>Atractosteus</taxon>
    </lineage>
</organism>
<dbReference type="PROSITE" id="PS50145">
    <property type="entry name" value="ZF_TRAF"/>
    <property type="match status" value="2"/>
</dbReference>
<proteinExistence type="inferred from homology"/>
<keyword evidence="7" id="KW-1017">Isopeptide bond</keyword>
<comment type="catalytic activity">
    <reaction evidence="1">
        <text>S-ubiquitinyl-[E2 ubiquitin-conjugating enzyme]-L-cysteine + [acceptor protein]-L-lysine = [E2 ubiquitin-conjugating enzyme]-L-cysteine + N(6)-ubiquitinyl-[acceptor protein]-L-lysine.</text>
        <dbReference type="EC" id="2.3.2.27"/>
    </reaction>
</comment>
<feature type="domain" description="TRAF-type" evidence="27">
    <location>
        <begin position="177"/>
        <end position="232"/>
    </location>
</feature>
<evidence type="ECO:0000256" key="16">
    <source>
        <dbReference type="ARBA" id="ARBA00022843"/>
    </source>
</evidence>
<dbReference type="EC" id="2.3.2.27" evidence="5"/>
<dbReference type="CDD" id="cd16639">
    <property type="entry name" value="RING-HC_TRAF2"/>
    <property type="match status" value="1"/>
</dbReference>
<dbReference type="SMART" id="SM00061">
    <property type="entry name" value="MATH"/>
    <property type="match status" value="1"/>
</dbReference>
<dbReference type="InterPro" id="IPR032070">
    <property type="entry name" value="TRAF_BIRC3-bd"/>
</dbReference>
<dbReference type="SUPFAM" id="SSF57953">
    <property type="entry name" value="Trimerization domain of TRAF"/>
    <property type="match status" value="1"/>
</dbReference>
<dbReference type="GO" id="GO:0033209">
    <property type="term" value="P:tumor necrosis factor-mediated signaling pathway"/>
    <property type="evidence" value="ECO:0007669"/>
    <property type="project" value="InterPro"/>
</dbReference>
<dbReference type="GO" id="GO:1905669">
    <property type="term" value="P:TORC1 complex assembly"/>
    <property type="evidence" value="ECO:0007669"/>
    <property type="project" value="UniProtKB-ARBA"/>
</dbReference>
<dbReference type="FunFam" id="3.30.40.10:FF:000263">
    <property type="entry name" value="TNF receptor-associated factor"/>
    <property type="match status" value="1"/>
</dbReference>
<keyword evidence="6" id="KW-0963">Cytoplasm</keyword>
<dbReference type="FunFam" id="1.20.5.170:FF:000035">
    <property type="entry name" value="TNF receptor-associated factor"/>
    <property type="match status" value="1"/>
</dbReference>
<dbReference type="InterPro" id="IPR013083">
    <property type="entry name" value="Znf_RING/FYVE/PHD"/>
</dbReference>
<keyword evidence="18 24" id="KW-0175">Coiled coil</keyword>
<keyword evidence="19" id="KW-0446">Lipid-binding</keyword>
<dbReference type="Pfam" id="PF21341">
    <property type="entry name" value="TRAF2_zf"/>
    <property type="match status" value="1"/>
</dbReference>
<name>A0A8J7P1U7_ATRSP</name>
<dbReference type="GO" id="GO:1905670">
    <property type="term" value="P:TORC2 complex disassembly"/>
    <property type="evidence" value="ECO:0007669"/>
    <property type="project" value="UniProtKB-ARBA"/>
</dbReference>
<dbReference type="GO" id="GO:0030674">
    <property type="term" value="F:protein-macromolecule adaptor activity"/>
    <property type="evidence" value="ECO:0007669"/>
    <property type="project" value="UniProtKB-ARBA"/>
</dbReference>
<keyword evidence="16" id="KW-0832">Ubl conjugation</keyword>
<evidence type="ECO:0000256" key="6">
    <source>
        <dbReference type="ARBA" id="ARBA00022490"/>
    </source>
</evidence>
<protein>
    <recommendedName>
        <fullName evidence="20">TNF receptor-associated factor 2</fullName>
        <ecNumber evidence="5">2.3.2.27</ecNumber>
    </recommendedName>
    <alternativeName>
        <fullName evidence="22">E3 ubiquitin-protein ligase TRAF2</fullName>
    </alternativeName>
    <alternativeName>
        <fullName evidence="21">RING-type E3 ubiquitin transferase TRAF2</fullName>
    </alternativeName>
</protein>
<reference evidence="28" key="1">
    <citation type="journal article" date="2021" name="Cell">
        <title>Tracing the genetic footprints of vertebrate landing in non-teleost ray-finned fishes.</title>
        <authorList>
            <person name="Bi X."/>
            <person name="Wang K."/>
            <person name="Yang L."/>
            <person name="Pan H."/>
            <person name="Jiang H."/>
            <person name="Wei Q."/>
            <person name="Fang M."/>
            <person name="Yu H."/>
            <person name="Zhu C."/>
            <person name="Cai Y."/>
            <person name="He Y."/>
            <person name="Gan X."/>
            <person name="Zeng H."/>
            <person name="Yu D."/>
            <person name="Zhu Y."/>
            <person name="Jiang H."/>
            <person name="Qiu Q."/>
            <person name="Yang H."/>
            <person name="Zhang Y.E."/>
            <person name="Wang W."/>
            <person name="Zhu M."/>
            <person name="He S."/>
            <person name="Zhang G."/>
        </authorList>
    </citation>
    <scope>NUCLEOTIDE SEQUENCE</scope>
    <source>
        <strain evidence="28">Allg_001</strain>
    </source>
</reference>
<accession>A0A8J7P1U7</accession>
<keyword evidence="29" id="KW-1185">Reference proteome</keyword>
<dbReference type="Pfam" id="PF02176">
    <property type="entry name" value="zf-TRAF"/>
    <property type="match status" value="1"/>
</dbReference>
<dbReference type="AlphaFoldDB" id="A0A8J7P1U7"/>
<dbReference type="InterPro" id="IPR049342">
    <property type="entry name" value="TRAF1-6_MATH_dom"/>
</dbReference>
<keyword evidence="11 23" id="KW-0479">Metal-binding</keyword>
<evidence type="ECO:0000256" key="17">
    <source>
        <dbReference type="ARBA" id="ARBA00022990"/>
    </source>
</evidence>
<dbReference type="GO" id="GO:0008289">
    <property type="term" value="F:lipid binding"/>
    <property type="evidence" value="ECO:0007669"/>
    <property type="project" value="UniProtKB-KW"/>
</dbReference>
<feature type="zinc finger region" description="TRAF-type" evidence="23">
    <location>
        <begin position="177"/>
        <end position="232"/>
    </location>
</feature>
<keyword evidence="9" id="KW-0808">Transferase</keyword>
<dbReference type="FunFam" id="2.60.210.10:FF:000035">
    <property type="entry name" value="TNF receptor-associated factor 2"/>
    <property type="match status" value="1"/>
</dbReference>
<keyword evidence="13 23" id="KW-0863">Zinc-finger</keyword>
<evidence type="ECO:0000256" key="18">
    <source>
        <dbReference type="ARBA" id="ARBA00023054"/>
    </source>
</evidence>
<dbReference type="GO" id="GO:0006915">
    <property type="term" value="P:apoptotic process"/>
    <property type="evidence" value="ECO:0007669"/>
    <property type="project" value="UniProtKB-KW"/>
</dbReference>
<evidence type="ECO:0000256" key="23">
    <source>
        <dbReference type="PROSITE-ProRule" id="PRU00207"/>
    </source>
</evidence>
<dbReference type="GO" id="GO:0005829">
    <property type="term" value="C:cytosol"/>
    <property type="evidence" value="ECO:0007669"/>
    <property type="project" value="InterPro"/>
</dbReference>
<dbReference type="InterPro" id="IPR027133">
    <property type="entry name" value="TRAF2_RING-HC"/>
</dbReference>
<comment type="subcellular location">
    <subcellularLocation>
        <location evidence="2">Cytoplasm</location>
    </subcellularLocation>
</comment>
<dbReference type="FunFam" id="3.30.40.10:FF:000291">
    <property type="entry name" value="TNF receptor-associated factor"/>
    <property type="match status" value="1"/>
</dbReference>
<evidence type="ECO:0000259" key="25">
    <source>
        <dbReference type="PROSITE" id="PS50089"/>
    </source>
</evidence>
<evidence type="ECO:0000256" key="14">
    <source>
        <dbReference type="ARBA" id="ARBA00022786"/>
    </source>
</evidence>
<evidence type="ECO:0000256" key="11">
    <source>
        <dbReference type="ARBA" id="ARBA00022723"/>
    </source>
</evidence>
<evidence type="ECO:0000256" key="13">
    <source>
        <dbReference type="ARBA" id="ARBA00022771"/>
    </source>
</evidence>
<evidence type="ECO:0000256" key="1">
    <source>
        <dbReference type="ARBA" id="ARBA00000900"/>
    </source>
</evidence>
<dbReference type="GO" id="GO:0061630">
    <property type="term" value="F:ubiquitin protein ligase activity"/>
    <property type="evidence" value="ECO:0007669"/>
    <property type="project" value="UniProtKB-EC"/>
</dbReference>
<dbReference type="Proteomes" id="UP000736164">
    <property type="component" value="Unassembled WGS sequence"/>
</dbReference>
<evidence type="ECO:0000256" key="7">
    <source>
        <dbReference type="ARBA" id="ARBA00022499"/>
    </source>
</evidence>
<feature type="coiled-coil region" evidence="24">
    <location>
        <begin position="258"/>
        <end position="320"/>
    </location>
</feature>
<keyword evidence="17" id="KW-0007">Acetylation</keyword>
<feature type="domain" description="TRAF-type" evidence="27">
    <location>
        <begin position="123"/>
        <end position="176"/>
    </location>
</feature>
<dbReference type="Pfam" id="PF21355">
    <property type="entry name" value="TRAF-mep_MATH"/>
    <property type="match status" value="1"/>
</dbReference>
<dbReference type="SUPFAM" id="SSF57850">
    <property type="entry name" value="RING/U-box"/>
    <property type="match status" value="1"/>
</dbReference>
<dbReference type="GO" id="GO:0070534">
    <property type="term" value="P:protein K63-linked ubiquitination"/>
    <property type="evidence" value="ECO:0007669"/>
    <property type="project" value="UniProtKB-ARBA"/>
</dbReference>
<evidence type="ECO:0000256" key="9">
    <source>
        <dbReference type="ARBA" id="ARBA00022679"/>
    </source>
</evidence>
<evidence type="ECO:0000313" key="29">
    <source>
        <dbReference type="Proteomes" id="UP000736164"/>
    </source>
</evidence>
<evidence type="ECO:0000259" key="27">
    <source>
        <dbReference type="PROSITE" id="PS50145"/>
    </source>
</evidence>
<dbReference type="GO" id="GO:0009898">
    <property type="term" value="C:cytoplasmic side of plasma membrane"/>
    <property type="evidence" value="ECO:0007669"/>
    <property type="project" value="TreeGrafter"/>
</dbReference>
<keyword evidence="8" id="KW-0597">Phosphoprotein</keyword>
<keyword evidence="15 23" id="KW-0862">Zinc</keyword>
<evidence type="ECO:0000256" key="10">
    <source>
        <dbReference type="ARBA" id="ARBA00022703"/>
    </source>
</evidence>
<evidence type="ECO:0000256" key="15">
    <source>
        <dbReference type="ARBA" id="ARBA00022833"/>
    </source>
</evidence>
<evidence type="ECO:0000256" key="8">
    <source>
        <dbReference type="ARBA" id="ARBA00022553"/>
    </source>
</evidence>
<comment type="similarity">
    <text evidence="4">Belongs to the TNF receptor-associated factor family. A subfamily.</text>
</comment>
<dbReference type="Gene3D" id="1.20.5.170">
    <property type="match status" value="1"/>
</dbReference>
<evidence type="ECO:0000256" key="21">
    <source>
        <dbReference type="ARBA" id="ARBA00076265"/>
    </source>
</evidence>
<dbReference type="Gene3D" id="2.60.210.10">
    <property type="entry name" value="Apoptosis, Tumor Necrosis Factor Receptor Associated Protein 2, Chain A"/>
    <property type="match status" value="1"/>
</dbReference>
<dbReference type="PROSITE" id="PS50144">
    <property type="entry name" value="MATH"/>
    <property type="match status" value="1"/>
</dbReference>
<dbReference type="PIRSF" id="PIRSF015614">
    <property type="entry name" value="TRAF"/>
    <property type="match status" value="1"/>
</dbReference>
<dbReference type="GO" id="GO:0043235">
    <property type="term" value="C:receptor complex"/>
    <property type="evidence" value="ECO:0007669"/>
    <property type="project" value="UniProtKB-ARBA"/>
</dbReference>
<dbReference type="GO" id="GO:0043408">
    <property type="term" value="P:regulation of MAPK cascade"/>
    <property type="evidence" value="ECO:0007669"/>
    <property type="project" value="UniProtKB-ARBA"/>
</dbReference>
<dbReference type="InterPro" id="IPR001841">
    <property type="entry name" value="Znf_RING"/>
</dbReference>
<evidence type="ECO:0000256" key="12">
    <source>
        <dbReference type="ARBA" id="ARBA00022737"/>
    </source>
</evidence>
<dbReference type="GO" id="GO:0008270">
    <property type="term" value="F:zinc ion binding"/>
    <property type="evidence" value="ECO:0007669"/>
    <property type="project" value="UniProtKB-KW"/>
</dbReference>
<dbReference type="FunFam" id="3.30.40.10:FF:000189">
    <property type="entry name" value="TNF receptor-associated factor"/>
    <property type="match status" value="1"/>
</dbReference>
<dbReference type="GO" id="GO:0002700">
    <property type="term" value="P:regulation of production of molecular mediator of immune response"/>
    <property type="evidence" value="ECO:0007669"/>
    <property type="project" value="UniProtKB-ARBA"/>
</dbReference>
<evidence type="ECO:0000256" key="4">
    <source>
        <dbReference type="ARBA" id="ARBA00006608"/>
    </source>
</evidence>
<dbReference type="PROSITE" id="PS50089">
    <property type="entry name" value="ZF_RING_2"/>
    <property type="match status" value="1"/>
</dbReference>
<dbReference type="GO" id="GO:0005164">
    <property type="term" value="F:tumor necrosis factor receptor binding"/>
    <property type="evidence" value="ECO:0007669"/>
    <property type="project" value="InterPro"/>
</dbReference>
<dbReference type="GO" id="GO:0043123">
    <property type="term" value="P:positive regulation of canonical NF-kappaB signal transduction"/>
    <property type="evidence" value="ECO:0007669"/>
    <property type="project" value="TreeGrafter"/>
</dbReference>
<dbReference type="SUPFAM" id="SSF49599">
    <property type="entry name" value="TRAF domain-like"/>
    <property type="match status" value="3"/>
</dbReference>
<gene>
    <name evidence="28" type="primary">Traf2_1</name>
    <name evidence="28" type="ORF">GTO95_0018429</name>
</gene>
<evidence type="ECO:0000256" key="3">
    <source>
        <dbReference type="ARBA" id="ARBA00004906"/>
    </source>
</evidence>
<evidence type="ECO:0000256" key="22">
    <source>
        <dbReference type="ARBA" id="ARBA00078049"/>
    </source>
</evidence>
<dbReference type="InterPro" id="IPR049440">
    <property type="entry name" value="TRAF3/5_RING"/>
</dbReference>
<feature type="zinc finger region" description="TRAF-type" evidence="23">
    <location>
        <begin position="123"/>
        <end position="176"/>
    </location>
</feature>
<comment type="caution">
    <text evidence="28">The sequence shown here is derived from an EMBL/GenBank/DDBJ whole genome shotgun (WGS) entry which is preliminary data.</text>
</comment>
<feature type="non-terminal residue" evidence="28">
    <location>
        <position position="494"/>
    </location>
</feature>
<dbReference type="InterPro" id="IPR008974">
    <property type="entry name" value="TRAF-like"/>
</dbReference>
<dbReference type="PANTHER" id="PTHR10131">
    <property type="entry name" value="TNF RECEPTOR ASSOCIATED FACTOR"/>
    <property type="match status" value="1"/>
</dbReference>
<evidence type="ECO:0000256" key="24">
    <source>
        <dbReference type="SAM" id="Coils"/>
    </source>
</evidence>
<keyword evidence="14" id="KW-0833">Ubl conjugation pathway</keyword>
<evidence type="ECO:0000259" key="26">
    <source>
        <dbReference type="PROSITE" id="PS50144"/>
    </source>
</evidence>
<dbReference type="InterPro" id="IPR012227">
    <property type="entry name" value="TNF_rcpt-assoc_TRAF_met"/>
</dbReference>
<sequence length="494" mass="56418">MATQDPSPPSSLEGNKPGFPKKILANKLEDKHLCNCCQNILRRPFQAQCGHRFCSYCFNRTVSSGPQKCSACIKEDIFEEPTSILTQGCAFPDNAARREVEALPAVCLNEGCSWKGSIKEYEAHHEGKCEFMIIACPSCGEAIRFNEQERHNERECPERTLNCKYCKEPFHFKNIKAHDEICPKYPMICEGCAKKKIPREKYVDHIKFCSKFRAPCRFHVVGCNTSVEKEKVLDHERACSYEHLNLLLHYIMGIKLQLHSEKAKVAELSRRCQELELKVGTFENIVCRSSTTLEAYNRQHRLDQEKIETLSNKVRQLERTAGLKDLTIAEMEGKLRELLAATYDGVFVWRISDFTKKRQDAIAGRAPAMFSPAFYTSKYGYKMCLRIYLNGDGTGRGTHLSLFFVVMRGQNDALLKWPFNQKVTLMLLDQNNREHIIDAFRPDVTSSSFQRPVSEMNIASGCPLFCPLSKLDSKNSYIRDDTIFIKAIVDLTGL</sequence>
<dbReference type="GO" id="GO:0010628">
    <property type="term" value="P:positive regulation of gene expression"/>
    <property type="evidence" value="ECO:0007669"/>
    <property type="project" value="UniProtKB-ARBA"/>
</dbReference>
<feature type="domain" description="RING-type" evidence="25">
    <location>
        <begin position="34"/>
        <end position="72"/>
    </location>
</feature>
<evidence type="ECO:0000256" key="20">
    <source>
        <dbReference type="ARBA" id="ARBA00072827"/>
    </source>
</evidence>
<dbReference type="GO" id="GO:0042981">
    <property type="term" value="P:regulation of apoptotic process"/>
    <property type="evidence" value="ECO:0007669"/>
    <property type="project" value="InterPro"/>
</dbReference>